<protein>
    <recommendedName>
        <fullName evidence="1">PDZ domain-containing protein</fullName>
    </recommendedName>
</protein>
<dbReference type="InterPro" id="IPR001478">
    <property type="entry name" value="PDZ"/>
</dbReference>
<dbReference type="GO" id="GO:1904071">
    <property type="term" value="P:presynaptic active zone assembly"/>
    <property type="evidence" value="ECO:0007669"/>
    <property type="project" value="TreeGrafter"/>
</dbReference>
<dbReference type="Proteomes" id="UP000502823">
    <property type="component" value="Unassembled WGS sequence"/>
</dbReference>
<proteinExistence type="predicted"/>
<dbReference type="GO" id="GO:0035418">
    <property type="term" value="P:protein localization to synapse"/>
    <property type="evidence" value="ECO:0007669"/>
    <property type="project" value="TreeGrafter"/>
</dbReference>
<dbReference type="Pfam" id="PF00595">
    <property type="entry name" value="PDZ"/>
    <property type="match status" value="1"/>
</dbReference>
<dbReference type="PANTHER" id="PTHR14113:SF6">
    <property type="entry name" value="PROTEIN PICCOLO"/>
    <property type="match status" value="1"/>
</dbReference>
<gene>
    <name evidence="2" type="ORF">Cfor_12555</name>
</gene>
<keyword evidence="3" id="KW-1185">Reference proteome</keyword>
<dbReference type="OrthoDB" id="420032at2759"/>
<dbReference type="GO" id="GO:0098882">
    <property type="term" value="F:structural constituent of presynaptic active zone"/>
    <property type="evidence" value="ECO:0007669"/>
    <property type="project" value="TreeGrafter"/>
</dbReference>
<evidence type="ECO:0000313" key="2">
    <source>
        <dbReference type="EMBL" id="GFG38950.1"/>
    </source>
</evidence>
<dbReference type="GO" id="GO:0098982">
    <property type="term" value="C:GABA-ergic synapse"/>
    <property type="evidence" value="ECO:0007669"/>
    <property type="project" value="TreeGrafter"/>
</dbReference>
<feature type="domain" description="PDZ" evidence="1">
    <location>
        <begin position="35"/>
        <end position="127"/>
    </location>
</feature>
<dbReference type="SUPFAM" id="SSF50156">
    <property type="entry name" value="PDZ domain-like"/>
    <property type="match status" value="1"/>
</dbReference>
<sequence length="127" mass="13710">MSAYQNQPKASPSFPVTKASSVQHAAPKYDFPVKHILLTRDPKDRSVRGNGLGMRVIGGKEIPGTGGQLGAYVTRIYKGGVVESLGEIKEGDQVLEWNGVPLTGKTFAEVQMLVSQTEGEVELVVKR</sequence>
<dbReference type="PANTHER" id="PTHR14113">
    <property type="entry name" value="PICCOLO/BASSOON"/>
    <property type="match status" value="1"/>
</dbReference>
<dbReference type="SMART" id="SM00228">
    <property type="entry name" value="PDZ"/>
    <property type="match status" value="1"/>
</dbReference>
<dbReference type="GO" id="GO:0048788">
    <property type="term" value="C:cytoskeleton of presynaptic active zone"/>
    <property type="evidence" value="ECO:0007669"/>
    <property type="project" value="TreeGrafter"/>
</dbReference>
<dbReference type="EMBL" id="BLKM01000839">
    <property type="protein sequence ID" value="GFG38950.1"/>
    <property type="molecule type" value="Genomic_DNA"/>
</dbReference>
<dbReference type="Gene3D" id="2.30.42.10">
    <property type="match status" value="1"/>
</dbReference>
<name>A0A6L2Q4T1_COPFO</name>
<dbReference type="InParanoid" id="A0A6L2Q4T1"/>
<dbReference type="CDD" id="cd06714">
    <property type="entry name" value="PDZ_RIM-like"/>
    <property type="match status" value="1"/>
</dbReference>
<evidence type="ECO:0000313" key="3">
    <source>
        <dbReference type="Proteomes" id="UP000502823"/>
    </source>
</evidence>
<dbReference type="InterPro" id="IPR052098">
    <property type="entry name" value="Presynaptic_Scaffold_Bsn/Pclo"/>
</dbReference>
<evidence type="ECO:0000259" key="1">
    <source>
        <dbReference type="PROSITE" id="PS50106"/>
    </source>
</evidence>
<reference evidence="3" key="1">
    <citation type="submission" date="2020-01" db="EMBL/GenBank/DDBJ databases">
        <title>Draft genome sequence of the Termite Coptotermes fromosanus.</title>
        <authorList>
            <person name="Itakura S."/>
            <person name="Yosikawa Y."/>
            <person name="Umezawa K."/>
        </authorList>
    </citation>
    <scope>NUCLEOTIDE SEQUENCE [LARGE SCALE GENOMIC DNA]</scope>
</reference>
<accession>A0A6L2Q4T1</accession>
<dbReference type="InterPro" id="IPR036034">
    <property type="entry name" value="PDZ_sf"/>
</dbReference>
<dbReference type="GO" id="GO:0098978">
    <property type="term" value="C:glutamatergic synapse"/>
    <property type="evidence" value="ECO:0007669"/>
    <property type="project" value="TreeGrafter"/>
</dbReference>
<dbReference type="AlphaFoldDB" id="A0A6L2Q4T1"/>
<organism evidence="2 3">
    <name type="scientific">Coptotermes formosanus</name>
    <name type="common">Formosan subterranean termite</name>
    <dbReference type="NCBI Taxonomy" id="36987"/>
    <lineage>
        <taxon>Eukaryota</taxon>
        <taxon>Metazoa</taxon>
        <taxon>Ecdysozoa</taxon>
        <taxon>Arthropoda</taxon>
        <taxon>Hexapoda</taxon>
        <taxon>Insecta</taxon>
        <taxon>Pterygota</taxon>
        <taxon>Neoptera</taxon>
        <taxon>Polyneoptera</taxon>
        <taxon>Dictyoptera</taxon>
        <taxon>Blattodea</taxon>
        <taxon>Blattoidea</taxon>
        <taxon>Termitoidae</taxon>
        <taxon>Rhinotermitidae</taxon>
        <taxon>Coptotermes</taxon>
    </lineage>
</organism>
<dbReference type="GO" id="GO:0030424">
    <property type="term" value="C:axon"/>
    <property type="evidence" value="ECO:0007669"/>
    <property type="project" value="TreeGrafter"/>
</dbReference>
<comment type="caution">
    <text evidence="2">The sequence shown here is derived from an EMBL/GenBank/DDBJ whole genome shotgun (WGS) entry which is preliminary data.</text>
</comment>
<dbReference type="PROSITE" id="PS50106">
    <property type="entry name" value="PDZ"/>
    <property type="match status" value="1"/>
</dbReference>